<reference evidence="2 4" key="1">
    <citation type="submission" date="2018-06" db="EMBL/GenBank/DDBJ databases">
        <authorList>
            <consortium name="Pathogen Informatics"/>
            <person name="Doyle S."/>
        </authorList>
    </citation>
    <scope>NUCLEOTIDE SEQUENCE [LARGE SCALE GENOMIC DNA]</scope>
    <source>
        <strain evidence="2 4">NCTC11159</strain>
    </source>
</reference>
<keyword evidence="1" id="KW-1133">Transmembrane helix</keyword>
<name>A0A377Q5P8_9NEIS</name>
<feature type="transmembrane region" description="Helical" evidence="1">
    <location>
        <begin position="359"/>
        <end position="379"/>
    </location>
</feature>
<evidence type="ECO:0000313" key="4">
    <source>
        <dbReference type="Proteomes" id="UP000255108"/>
    </source>
</evidence>
<protein>
    <recommendedName>
        <fullName evidence="6">Lipid A core - O-antigen ligase and related enzymes</fullName>
    </recommendedName>
</protein>
<sequence length="440" mass="49076">MAEKFILDNHHAALFKVEVQQGLPKWSYILLFISVLLLLGASGNMLALFGYNYAGEGGNALEKIHPSTLTLILALLAFLAYPQGEEKISYSIFKLGVFPYLFVSCISIVYTQAILGLPVSGLIVSWFTPGLLLVLLLQVNSKQIKYLAYLMHGLLLINTIMAIFEYKVGAPLIPAILIDYTGSGEILDMRDWGEMRALGLFGHPLASTLICSLYIVACFSLICFKNASRLQIFTMLHCLLALPLFGGRTSIAMALVFVGLMCLVRFWLELVGKGTNYFNVIKIKIAITVAVLALIVAFQMGMFDQLIDRIEYDNGSGYTRVLAMQILADVSNMELFLGDIHRTLAARQVAYGTIYGIEIFWVGMVLTYGLILSFVLFYFTFKMLVLIIKKYGLISCWSIVFFFVSTSSGVGLVAKSVTFSLLIVVLFCVYHSDEYDKNYW</sequence>
<keyword evidence="5" id="KW-1185">Reference proteome</keyword>
<dbReference type="RefSeq" id="WP_115226325.1">
    <property type="nucleotide sequence ID" value="NZ_CAWOLO010000021.1"/>
</dbReference>
<evidence type="ECO:0000313" key="2">
    <source>
        <dbReference type="EMBL" id="STQ89929.1"/>
    </source>
</evidence>
<dbReference type="Proteomes" id="UP000295794">
    <property type="component" value="Unassembled WGS sequence"/>
</dbReference>
<organism evidence="2 4">
    <name type="scientific">Iodobacter fluviatilis</name>
    <dbReference type="NCBI Taxonomy" id="537"/>
    <lineage>
        <taxon>Bacteria</taxon>
        <taxon>Pseudomonadati</taxon>
        <taxon>Pseudomonadota</taxon>
        <taxon>Betaproteobacteria</taxon>
        <taxon>Neisseriales</taxon>
        <taxon>Chitinibacteraceae</taxon>
        <taxon>Iodobacter</taxon>
    </lineage>
</organism>
<evidence type="ECO:0008006" key="6">
    <source>
        <dbReference type="Google" id="ProtNLM"/>
    </source>
</evidence>
<feature type="transmembrane region" description="Helical" evidence="1">
    <location>
        <begin position="252"/>
        <end position="271"/>
    </location>
</feature>
<feature type="transmembrane region" description="Helical" evidence="1">
    <location>
        <begin position="416"/>
        <end position="432"/>
    </location>
</feature>
<dbReference type="Proteomes" id="UP000255108">
    <property type="component" value="Unassembled WGS sequence"/>
</dbReference>
<dbReference type="OrthoDB" id="7987387at2"/>
<dbReference type="NCBIfam" id="NF038256">
    <property type="entry name" value="exopoly_VpsF"/>
    <property type="match status" value="1"/>
</dbReference>
<reference evidence="3 5" key="2">
    <citation type="submission" date="2019-03" db="EMBL/GenBank/DDBJ databases">
        <title>Genomic Encyclopedia of Type Strains, Phase IV (KMG-IV): sequencing the most valuable type-strain genomes for metagenomic binning, comparative biology and taxonomic classification.</title>
        <authorList>
            <person name="Goeker M."/>
        </authorList>
    </citation>
    <scope>NUCLEOTIDE SEQUENCE [LARGE SCALE GENOMIC DNA]</scope>
    <source>
        <strain evidence="3 5">DSM 3764</strain>
    </source>
</reference>
<dbReference type="InterPro" id="IPR048041">
    <property type="entry name" value="VpsF-like"/>
</dbReference>
<proteinExistence type="predicted"/>
<feature type="transmembrane region" description="Helical" evidence="1">
    <location>
        <begin position="283"/>
        <end position="303"/>
    </location>
</feature>
<feature type="transmembrane region" description="Helical" evidence="1">
    <location>
        <begin position="119"/>
        <end position="139"/>
    </location>
</feature>
<feature type="transmembrane region" description="Helical" evidence="1">
    <location>
        <begin position="201"/>
        <end position="223"/>
    </location>
</feature>
<evidence type="ECO:0000313" key="5">
    <source>
        <dbReference type="Proteomes" id="UP000295794"/>
    </source>
</evidence>
<feature type="transmembrane region" description="Helical" evidence="1">
    <location>
        <begin position="28"/>
        <end position="52"/>
    </location>
</feature>
<feature type="transmembrane region" description="Helical" evidence="1">
    <location>
        <begin position="391"/>
        <end position="410"/>
    </location>
</feature>
<gene>
    <name evidence="3" type="ORF">EV682_12116</name>
    <name evidence="2" type="ORF">NCTC11159_00980</name>
</gene>
<dbReference type="EMBL" id="UGHR01000001">
    <property type="protein sequence ID" value="STQ89929.1"/>
    <property type="molecule type" value="Genomic_DNA"/>
</dbReference>
<feature type="transmembrane region" description="Helical" evidence="1">
    <location>
        <begin position="230"/>
        <end position="246"/>
    </location>
</feature>
<evidence type="ECO:0000313" key="3">
    <source>
        <dbReference type="EMBL" id="TCU81501.1"/>
    </source>
</evidence>
<feature type="transmembrane region" description="Helical" evidence="1">
    <location>
        <begin position="64"/>
        <end position="81"/>
    </location>
</feature>
<feature type="transmembrane region" description="Helical" evidence="1">
    <location>
        <begin position="93"/>
        <end position="113"/>
    </location>
</feature>
<evidence type="ECO:0000256" key="1">
    <source>
        <dbReference type="SAM" id="Phobius"/>
    </source>
</evidence>
<feature type="transmembrane region" description="Helical" evidence="1">
    <location>
        <begin position="146"/>
        <end position="164"/>
    </location>
</feature>
<keyword evidence="1" id="KW-0812">Transmembrane</keyword>
<dbReference type="AlphaFoldDB" id="A0A377Q5P8"/>
<keyword evidence="1" id="KW-0472">Membrane</keyword>
<dbReference type="EMBL" id="SMBT01000021">
    <property type="protein sequence ID" value="TCU81501.1"/>
    <property type="molecule type" value="Genomic_DNA"/>
</dbReference>
<accession>A0A377Q5P8</accession>